<organism evidence="1 2">
    <name type="scientific">Cuscuta campestris</name>
    <dbReference type="NCBI Taxonomy" id="132261"/>
    <lineage>
        <taxon>Eukaryota</taxon>
        <taxon>Viridiplantae</taxon>
        <taxon>Streptophyta</taxon>
        <taxon>Embryophyta</taxon>
        <taxon>Tracheophyta</taxon>
        <taxon>Spermatophyta</taxon>
        <taxon>Magnoliopsida</taxon>
        <taxon>eudicotyledons</taxon>
        <taxon>Gunneridae</taxon>
        <taxon>Pentapetalae</taxon>
        <taxon>asterids</taxon>
        <taxon>lamiids</taxon>
        <taxon>Solanales</taxon>
        <taxon>Convolvulaceae</taxon>
        <taxon>Cuscuteae</taxon>
        <taxon>Cuscuta</taxon>
        <taxon>Cuscuta subgen. Grammica</taxon>
        <taxon>Cuscuta sect. Cleistogrammica</taxon>
    </lineage>
</organism>
<dbReference type="AlphaFoldDB" id="A0A484MPM7"/>
<reference evidence="1 2" key="1">
    <citation type="submission" date="2018-04" db="EMBL/GenBank/DDBJ databases">
        <authorList>
            <person name="Vogel A."/>
        </authorList>
    </citation>
    <scope>NUCLEOTIDE SEQUENCE [LARGE SCALE GENOMIC DNA]</scope>
</reference>
<dbReference type="Proteomes" id="UP000595140">
    <property type="component" value="Unassembled WGS sequence"/>
</dbReference>
<dbReference type="EMBL" id="OOIL02004134">
    <property type="protein sequence ID" value="VFQ90459.1"/>
    <property type="molecule type" value="Genomic_DNA"/>
</dbReference>
<accession>A0A484MPM7</accession>
<evidence type="ECO:0000313" key="2">
    <source>
        <dbReference type="Proteomes" id="UP000595140"/>
    </source>
</evidence>
<dbReference type="OrthoDB" id="1740937at2759"/>
<sequence>MLSKKTWIEAAPKSEQIQATNETDTILTQFFDFYDLCGSKTPINFMAIVIQRMPREYVSVPRHAKTAHDFMLVNEE</sequence>
<protein>
    <submittedName>
        <fullName evidence="1">Uncharacterized protein</fullName>
    </submittedName>
</protein>
<proteinExistence type="predicted"/>
<evidence type="ECO:0000313" key="1">
    <source>
        <dbReference type="EMBL" id="VFQ90459.1"/>
    </source>
</evidence>
<keyword evidence="2" id="KW-1185">Reference proteome</keyword>
<name>A0A484MPM7_9ASTE</name>
<gene>
    <name evidence="1" type="ORF">CCAM_LOCUS32235</name>
</gene>